<dbReference type="VEuPathDB" id="CryptoDB:CMU_008320"/>
<dbReference type="Proteomes" id="UP000001460">
    <property type="component" value="Unassembled WGS sequence"/>
</dbReference>
<dbReference type="OrthoDB" id="198735at2759"/>
<evidence type="ECO:0000313" key="2">
    <source>
        <dbReference type="Proteomes" id="UP000001460"/>
    </source>
</evidence>
<gene>
    <name evidence="1" type="ORF">CMU_008320</name>
</gene>
<keyword evidence="2" id="KW-1185">Reference proteome</keyword>
<dbReference type="eggNOG" id="ENOG502S5G5">
    <property type="taxonomic scope" value="Eukaryota"/>
</dbReference>
<dbReference type="GeneID" id="6995686"/>
<dbReference type="EMBL" id="DS989729">
    <property type="protein sequence ID" value="EEA06341.1"/>
    <property type="molecule type" value="Genomic_DNA"/>
</dbReference>
<sequence length="298" mass="35076">MRKFLLYNSKVPLNYPVQYHILTVRSFHNSKCSLGNKLDGPKWGIDKKGMYQPTIPDRYYIMGSQNINYPLKTLELRAMKRLIEEIINEIVISLKSICNKLIPILDFILKHNPDGRYQLIAILSFVISLNLAIYYDNELETRLFADLIHYRSLLHAKILDSQGFWRTKQEDLDHRVELYNKDYERLTKLWESAIIRAKSTGKFETLCNYLQISEVDELNIPETHLVRLDNLPYGENNNDTFIQTAPQNEKAIKSFSLNFTYNNLLQNWGDHINRVDNKSSILRPKRLFFSDIYIPPTK</sequence>
<proteinExistence type="predicted"/>
<reference evidence="1" key="1">
    <citation type="submission" date="2008-06" db="EMBL/GenBank/DDBJ databases">
        <authorList>
            <person name="Lorenzi H."/>
            <person name="Inman J."/>
            <person name="Miller J."/>
            <person name="Schobel S."/>
            <person name="Amedeo P."/>
            <person name="Caler E.V."/>
            <person name="da Silva J."/>
        </authorList>
    </citation>
    <scope>NUCLEOTIDE SEQUENCE [LARGE SCALE GENOMIC DNA]</scope>
    <source>
        <strain evidence="1">RN66</strain>
    </source>
</reference>
<accession>B6ADQ0</accession>
<dbReference type="AlphaFoldDB" id="B6ADQ0"/>
<evidence type="ECO:0000313" key="1">
    <source>
        <dbReference type="EMBL" id="EEA06341.1"/>
    </source>
</evidence>
<dbReference type="OMA" id="YIVENIY"/>
<dbReference type="RefSeq" id="XP_002140690.1">
    <property type="nucleotide sequence ID" value="XM_002140654.1"/>
</dbReference>
<dbReference type="STRING" id="441375.B6ADQ0"/>
<organism evidence="1 2">
    <name type="scientific">Cryptosporidium muris (strain RN66)</name>
    <dbReference type="NCBI Taxonomy" id="441375"/>
    <lineage>
        <taxon>Eukaryota</taxon>
        <taxon>Sar</taxon>
        <taxon>Alveolata</taxon>
        <taxon>Apicomplexa</taxon>
        <taxon>Conoidasida</taxon>
        <taxon>Coccidia</taxon>
        <taxon>Eucoccidiorida</taxon>
        <taxon>Eimeriorina</taxon>
        <taxon>Cryptosporidiidae</taxon>
        <taxon>Cryptosporidium</taxon>
    </lineage>
</organism>
<protein>
    <submittedName>
        <fullName evidence="1">Uncharacterized protein</fullName>
    </submittedName>
</protein>
<name>B6ADQ0_CRYMR</name>